<keyword evidence="2 3" id="KW-0808">Transferase</keyword>
<dbReference type="GO" id="GO:0005829">
    <property type="term" value="C:cytosol"/>
    <property type="evidence" value="ECO:0007669"/>
    <property type="project" value="TreeGrafter"/>
</dbReference>
<accession>A0A235EKU0</accession>
<evidence type="ECO:0000256" key="2">
    <source>
        <dbReference type="ARBA" id="ARBA00022679"/>
    </source>
</evidence>
<dbReference type="OrthoDB" id="9815592at2"/>
<dbReference type="RefSeq" id="WP_094290260.1">
    <property type="nucleotide sequence ID" value="NZ_NOIG01000009.1"/>
</dbReference>
<dbReference type="EMBL" id="NOIG01000009">
    <property type="protein sequence ID" value="OYD49363.1"/>
    <property type="molecule type" value="Genomic_DNA"/>
</dbReference>
<dbReference type="PANTHER" id="PTHR23416">
    <property type="entry name" value="SIALIC ACID SYNTHASE-RELATED"/>
    <property type="match status" value="1"/>
</dbReference>
<dbReference type="Proteomes" id="UP000215441">
    <property type="component" value="Unassembled WGS sequence"/>
</dbReference>
<dbReference type="InterPro" id="IPR011004">
    <property type="entry name" value="Trimer_LpxA-like_sf"/>
</dbReference>
<evidence type="ECO:0000313" key="3">
    <source>
        <dbReference type="EMBL" id="OYD49363.1"/>
    </source>
</evidence>
<sequence>MIEIHPTAKLSHLADIEDSVRGSRIVVGAHSVIDSFVKVKPAGGSGDLVVGEHVVINAGCVLYTGNGIHIGNYVAIAANCTFAPVNHAYADRSRLIREQGFLPSKGGIVIEDDVWIGANCVLLDGAVLRRGCVVGAGSIVRGELLAYTVYAGQPLAAVGERR</sequence>
<dbReference type="SUPFAM" id="SSF51161">
    <property type="entry name" value="Trimeric LpxA-like enzymes"/>
    <property type="match status" value="1"/>
</dbReference>
<organism evidence="3 4">
    <name type="scientific">Acidovorax kalamii</name>
    <dbReference type="NCBI Taxonomy" id="2004485"/>
    <lineage>
        <taxon>Bacteria</taxon>
        <taxon>Pseudomonadati</taxon>
        <taxon>Pseudomonadota</taxon>
        <taxon>Betaproteobacteria</taxon>
        <taxon>Burkholderiales</taxon>
        <taxon>Comamonadaceae</taxon>
        <taxon>Acidovorax</taxon>
    </lineage>
</organism>
<protein>
    <submittedName>
        <fullName evidence="3">Acetyltransferase</fullName>
    </submittedName>
</protein>
<comment type="caution">
    <text evidence="3">The sequence shown here is derived from an EMBL/GenBank/DDBJ whole genome shotgun (WGS) entry which is preliminary data.</text>
</comment>
<reference evidence="3 4" key="1">
    <citation type="submission" date="2017-07" db="EMBL/GenBank/DDBJ databases">
        <title>Acidovorax KNDSW TSA 6 genome sequence and assembly.</title>
        <authorList>
            <person name="Mayilraj S."/>
        </authorList>
    </citation>
    <scope>NUCLEOTIDE SEQUENCE [LARGE SCALE GENOMIC DNA]</scope>
    <source>
        <strain evidence="3 4">KNDSW-TSA6</strain>
    </source>
</reference>
<dbReference type="Gene3D" id="2.160.10.10">
    <property type="entry name" value="Hexapeptide repeat proteins"/>
    <property type="match status" value="1"/>
</dbReference>
<evidence type="ECO:0000256" key="1">
    <source>
        <dbReference type="ARBA" id="ARBA00007274"/>
    </source>
</evidence>
<dbReference type="PANTHER" id="PTHR23416:SF23">
    <property type="entry name" value="ACETYLTRANSFERASE C18B11.09C-RELATED"/>
    <property type="match status" value="1"/>
</dbReference>
<gene>
    <name evidence="3" type="ORF">CBY09_14130</name>
</gene>
<dbReference type="GO" id="GO:0008374">
    <property type="term" value="F:O-acyltransferase activity"/>
    <property type="evidence" value="ECO:0007669"/>
    <property type="project" value="TreeGrafter"/>
</dbReference>
<dbReference type="AlphaFoldDB" id="A0A235EKU0"/>
<dbReference type="InterPro" id="IPR051159">
    <property type="entry name" value="Hexapeptide_acetyltransf"/>
</dbReference>
<keyword evidence="4" id="KW-1185">Reference proteome</keyword>
<dbReference type="InterPro" id="IPR001451">
    <property type="entry name" value="Hexapep"/>
</dbReference>
<name>A0A235EKU0_9BURK</name>
<dbReference type="Pfam" id="PF00132">
    <property type="entry name" value="Hexapep"/>
    <property type="match status" value="1"/>
</dbReference>
<comment type="similarity">
    <text evidence="1">Belongs to the transferase hexapeptide repeat family.</text>
</comment>
<dbReference type="CDD" id="cd04647">
    <property type="entry name" value="LbH_MAT_like"/>
    <property type="match status" value="1"/>
</dbReference>
<evidence type="ECO:0000313" key="4">
    <source>
        <dbReference type="Proteomes" id="UP000215441"/>
    </source>
</evidence>
<proteinExistence type="inferred from homology"/>